<dbReference type="GO" id="GO:0003677">
    <property type="term" value="F:DNA binding"/>
    <property type="evidence" value="ECO:0007669"/>
    <property type="project" value="UniProtKB-KW"/>
</dbReference>
<keyword evidence="4" id="KW-0472">Membrane</keyword>
<evidence type="ECO:0000256" key="4">
    <source>
        <dbReference type="SAM" id="Phobius"/>
    </source>
</evidence>
<dbReference type="GO" id="GO:0009307">
    <property type="term" value="P:DNA restriction-modification system"/>
    <property type="evidence" value="ECO:0007669"/>
    <property type="project" value="UniProtKB-KW"/>
</dbReference>
<dbReference type="PANTHER" id="PTHR30408">
    <property type="entry name" value="TYPE-1 RESTRICTION ENZYME ECOKI SPECIFICITY PROTEIN"/>
    <property type="match status" value="1"/>
</dbReference>
<evidence type="ECO:0000256" key="3">
    <source>
        <dbReference type="ARBA" id="ARBA00023125"/>
    </source>
</evidence>
<dbReference type="Pfam" id="PF01420">
    <property type="entry name" value="Methylase_S"/>
    <property type="match status" value="1"/>
</dbReference>
<dbReference type="InterPro" id="IPR052021">
    <property type="entry name" value="Type-I_RS_S_subunit"/>
</dbReference>
<keyword evidence="4" id="KW-1133">Transmembrane helix</keyword>
<proteinExistence type="inferred from homology"/>
<keyword evidence="3" id="KW-0238">DNA-binding</keyword>
<evidence type="ECO:0000259" key="5">
    <source>
        <dbReference type="Pfam" id="PF01420"/>
    </source>
</evidence>
<feature type="domain" description="Type I restriction modification DNA specificity" evidence="5">
    <location>
        <begin position="67"/>
        <end position="183"/>
    </location>
</feature>
<evidence type="ECO:0000313" key="6">
    <source>
        <dbReference type="EMBL" id="KJY62804.1"/>
    </source>
</evidence>
<dbReference type="OrthoDB" id="9795776at2"/>
<comment type="similarity">
    <text evidence="1">Belongs to the type-I restriction system S methylase family.</text>
</comment>
<dbReference type="Gene3D" id="3.90.220.20">
    <property type="entry name" value="DNA methylase specificity domains"/>
    <property type="match status" value="1"/>
</dbReference>
<dbReference type="EMBL" id="JXJQ01000003">
    <property type="protein sequence ID" value="KJY62804.1"/>
    <property type="molecule type" value="Genomic_DNA"/>
</dbReference>
<sequence length="260" mass="31077">MRRYKIDELVQLIMDYRGKTPKKIGMNWTENQRDIIALSAKNIKDNKIVNTDKSHYGNEFLYKRWMKDGDIKPGDILMTSEAPLGEVYLINKPIKAILSQRLFLLRFNKKIVNPWYIFAFMNSQRFKNQLFLKATGTTVVGIKQEDLRKIEIEVPNRELQNKIGSTFQLLYEKIHINGRINDNLVLQKYFCRRILCRLFHAVFSTCFFFTRLKIGDAKKIYLVNYINQNSYLIKLVLCFLFFCFHTYFEIFFEIWVLPFD</sequence>
<keyword evidence="2" id="KW-0680">Restriction system</keyword>
<reference evidence="6 7" key="1">
    <citation type="submission" date="2015-01" db="EMBL/GenBank/DDBJ databases">
        <title>Comparative genomics of the lactic acid bacteria isolated from the honey bee gut.</title>
        <authorList>
            <person name="Ellegaard K.M."/>
            <person name="Tamarit D."/>
            <person name="Javelind E."/>
            <person name="Olofsson T."/>
            <person name="Andersson S.G."/>
            <person name="Vasquez A."/>
        </authorList>
    </citation>
    <scope>NUCLEOTIDE SEQUENCE [LARGE SCALE GENOMIC DNA]</scope>
    <source>
        <strain evidence="6 7">Bin4</strain>
    </source>
</reference>
<gene>
    <name evidence="6" type="primary">hsdS</name>
    <name evidence="6" type="ORF">JG30_02600</name>
</gene>
<feature type="transmembrane region" description="Helical" evidence="4">
    <location>
        <begin position="232"/>
        <end position="257"/>
    </location>
</feature>
<evidence type="ECO:0000256" key="1">
    <source>
        <dbReference type="ARBA" id="ARBA00010923"/>
    </source>
</evidence>
<evidence type="ECO:0000313" key="7">
    <source>
        <dbReference type="Proteomes" id="UP000033558"/>
    </source>
</evidence>
<dbReference type="HOGENOM" id="CLU_021095_9_0_9"/>
<dbReference type="SUPFAM" id="SSF116734">
    <property type="entry name" value="DNA methylase specificity domain"/>
    <property type="match status" value="1"/>
</dbReference>
<accession>A0A0F4LWX1</accession>
<organism evidence="6 7">
    <name type="scientific">Bombilactobacillus mellifer</name>
    <dbReference type="NCBI Taxonomy" id="1218492"/>
    <lineage>
        <taxon>Bacteria</taxon>
        <taxon>Bacillati</taxon>
        <taxon>Bacillota</taxon>
        <taxon>Bacilli</taxon>
        <taxon>Lactobacillales</taxon>
        <taxon>Lactobacillaceae</taxon>
        <taxon>Bombilactobacillus</taxon>
    </lineage>
</organism>
<keyword evidence="7" id="KW-1185">Reference proteome</keyword>
<name>A0A0F4LWX1_9LACO</name>
<dbReference type="AlphaFoldDB" id="A0A0F4LWX1"/>
<dbReference type="InterPro" id="IPR044946">
    <property type="entry name" value="Restrct_endonuc_typeI_TRD_sf"/>
</dbReference>
<dbReference type="InterPro" id="IPR000055">
    <property type="entry name" value="Restrct_endonuc_typeI_TRD"/>
</dbReference>
<comment type="caution">
    <text evidence="6">The sequence shown here is derived from an EMBL/GenBank/DDBJ whole genome shotgun (WGS) entry which is preliminary data.</text>
</comment>
<keyword evidence="4" id="KW-0812">Transmembrane</keyword>
<dbReference type="RefSeq" id="WP_052725153.1">
    <property type="nucleotide sequence ID" value="NZ_JBHSZT010000003.1"/>
</dbReference>
<dbReference type="PANTHER" id="PTHR30408:SF12">
    <property type="entry name" value="TYPE I RESTRICTION ENZYME MJAVIII SPECIFICITY SUBUNIT"/>
    <property type="match status" value="1"/>
</dbReference>
<evidence type="ECO:0000256" key="2">
    <source>
        <dbReference type="ARBA" id="ARBA00022747"/>
    </source>
</evidence>
<dbReference type="Proteomes" id="UP000033558">
    <property type="component" value="Unassembled WGS sequence"/>
</dbReference>
<dbReference type="PATRIC" id="fig|1218492.5.peg.376"/>
<dbReference type="STRING" id="1218492.JG30_02600"/>
<protein>
    <submittedName>
        <fullName evidence="6">Type I restriction/modification specificity protein</fullName>
    </submittedName>
</protein>